<dbReference type="InterPro" id="IPR056348">
    <property type="entry name" value="Microp_apicomplexa_9"/>
</dbReference>
<proteinExistence type="predicted"/>
<accession>A0A0G4EQ94</accession>
<dbReference type="VEuPathDB" id="CryptoDB:Vbra_1532"/>
<protein>
    <submittedName>
        <fullName evidence="1">Uncharacterized protein</fullName>
    </submittedName>
</protein>
<sequence>MSSLPVLSFRMDSLLVQCVISAAIYYVPQDAAALIGAYWVGSTFGRKKVGTAKSVSDGDVALKAFMESRQLEADKVRVGKFGNTWSVQM</sequence>
<dbReference type="FunCoup" id="A0A0G4EQ94">
    <property type="interactions" value="9"/>
</dbReference>
<name>A0A0G4EQ94_VITBC</name>
<gene>
    <name evidence="1" type="ORF">Vbra_1532</name>
</gene>
<dbReference type="AlphaFoldDB" id="A0A0G4EQ94"/>
<reference evidence="1 2" key="1">
    <citation type="submission" date="2014-11" db="EMBL/GenBank/DDBJ databases">
        <authorList>
            <person name="Zhu J."/>
            <person name="Qi W."/>
            <person name="Song R."/>
        </authorList>
    </citation>
    <scope>NUCLEOTIDE SEQUENCE [LARGE SCALE GENOMIC DNA]</scope>
</reference>
<organism evidence="1 2">
    <name type="scientific">Vitrella brassicaformis (strain CCMP3155)</name>
    <dbReference type="NCBI Taxonomy" id="1169540"/>
    <lineage>
        <taxon>Eukaryota</taxon>
        <taxon>Sar</taxon>
        <taxon>Alveolata</taxon>
        <taxon>Colpodellida</taxon>
        <taxon>Vitrellaceae</taxon>
        <taxon>Vitrella</taxon>
    </lineage>
</organism>
<dbReference type="OrthoDB" id="328598at2759"/>
<dbReference type="InParanoid" id="A0A0G4EQ94"/>
<dbReference type="OMA" id="QCCIAAC"/>
<evidence type="ECO:0000313" key="2">
    <source>
        <dbReference type="Proteomes" id="UP000041254"/>
    </source>
</evidence>
<dbReference type="Pfam" id="PF23513">
    <property type="entry name" value="Microp_apicomplexa_9"/>
    <property type="match status" value="1"/>
</dbReference>
<dbReference type="Proteomes" id="UP000041254">
    <property type="component" value="Unassembled WGS sequence"/>
</dbReference>
<evidence type="ECO:0000313" key="1">
    <source>
        <dbReference type="EMBL" id="CEL99616.1"/>
    </source>
</evidence>
<dbReference type="EMBL" id="CDMY01000284">
    <property type="protein sequence ID" value="CEL99616.1"/>
    <property type="molecule type" value="Genomic_DNA"/>
</dbReference>
<keyword evidence="2" id="KW-1185">Reference proteome</keyword>